<evidence type="ECO:0000256" key="2">
    <source>
        <dbReference type="ARBA" id="ARBA00022515"/>
    </source>
</evidence>
<comment type="domain">
    <text evidence="12">Contains an N-terminal zinc-binding domain, a central core domain that contains the primase activity, and a C-terminal DnaB-binding domain.</text>
</comment>
<evidence type="ECO:0000256" key="11">
    <source>
        <dbReference type="ARBA" id="ARBA00023163"/>
    </source>
</evidence>
<dbReference type="InterPro" id="IPR037068">
    <property type="entry name" value="DNA_primase_core_N_sf"/>
</dbReference>
<dbReference type="GO" id="GO:0005737">
    <property type="term" value="C:cytoplasm"/>
    <property type="evidence" value="ECO:0007669"/>
    <property type="project" value="TreeGrafter"/>
</dbReference>
<dbReference type="PIRSF" id="PIRSF002811">
    <property type="entry name" value="DnaG"/>
    <property type="match status" value="1"/>
</dbReference>
<keyword evidence="6 12" id="KW-0479">Metal-binding</keyword>
<dbReference type="InterPro" id="IPR006171">
    <property type="entry name" value="TOPRIM_dom"/>
</dbReference>
<evidence type="ECO:0000256" key="1">
    <source>
        <dbReference type="ARBA" id="ARBA00022478"/>
    </source>
</evidence>
<sequence length="599" mass="68087">MYTEQSLENLRHAIDIVDVLSEHVHLKRSGATYKACCPFHTEKTPSFIVNPTGAYYHCFGCGAHGDAISFLMQYLGYSFTEAVLVLAKRFHVELEVASKEARVSSSSGAKEELRRINYEVEKFFRYCLFHLPEGLQALRYLYQRGISPDVIDRFHLGYAPEQQVFLQGMQDKHITQKQLQESGFFGGNWFLFSRRIIFPIHDALGHTLGFSSRKFLEGMQGSKYVNTPETLLFKKSRILYGLHCSRRRITKEKRVILVEGQADCLQMIDSGFNCTLAVQGTAFTEDHVKELEKLGILKVFLLFDNDAAGNKAALRVGDLCQVAGMAVSVARLPDGEDPDTFLMLRGHSALIELLEKSENYLAFLIGEKIKAYPNFSPQEKALVVEEIVRQIKRWGNPVLVYEHLKQLASLMTIPEDMVFALAQPQVKAGTFSPSAPPSSSKTQIIPRIHSDVIIETDVLRCMLFCKAEDLYIPYTAQYYFSPSDFKHPECKRLFAFLISYYETQKKNASLEEALAELSDPKIIDLLTKRRINTEILSTIFLNALRKLSDRLWRDKNLSSVKSMALASGEKLSVLENYVQICKDKEKIDLLYPDSETSLQ</sequence>
<dbReference type="PROSITE" id="PS50880">
    <property type="entry name" value="TOPRIM"/>
    <property type="match status" value="1"/>
</dbReference>
<dbReference type="InterPro" id="IPR034151">
    <property type="entry name" value="TOPRIM_DnaG_bac"/>
</dbReference>
<dbReference type="InterPro" id="IPR002694">
    <property type="entry name" value="Znf_CHC2"/>
</dbReference>
<dbReference type="GO" id="GO:0006269">
    <property type="term" value="P:DNA replication, synthesis of primer"/>
    <property type="evidence" value="ECO:0007669"/>
    <property type="project" value="UniProtKB-UniRule"/>
</dbReference>
<keyword evidence="3 12" id="KW-0808">Transferase</keyword>
<dbReference type="EC" id="2.7.7.101" evidence="12"/>
<keyword evidence="5 12" id="KW-0235">DNA replication</keyword>
<dbReference type="CDD" id="cd03364">
    <property type="entry name" value="TOPRIM_DnaG_primases"/>
    <property type="match status" value="1"/>
</dbReference>
<keyword evidence="4 12" id="KW-0548">Nucleotidyltransferase</keyword>
<evidence type="ECO:0000256" key="9">
    <source>
        <dbReference type="ARBA" id="ARBA00022842"/>
    </source>
</evidence>
<evidence type="ECO:0000256" key="7">
    <source>
        <dbReference type="ARBA" id="ARBA00022771"/>
    </source>
</evidence>
<keyword evidence="11 12" id="KW-0804">Transcription</keyword>
<dbReference type="GO" id="GO:0008270">
    <property type="term" value="F:zinc ion binding"/>
    <property type="evidence" value="ECO:0007669"/>
    <property type="project" value="UniProtKB-UniRule"/>
</dbReference>
<dbReference type="SMART" id="SM00493">
    <property type="entry name" value="TOPRIM"/>
    <property type="match status" value="1"/>
</dbReference>
<keyword evidence="8 12" id="KW-0862">Zinc</keyword>
<gene>
    <name evidence="12 16" type="primary">dnaG</name>
    <name evidence="16" type="ordered locus">G5S_0094</name>
</gene>
<evidence type="ECO:0000256" key="3">
    <source>
        <dbReference type="ARBA" id="ARBA00022679"/>
    </source>
</evidence>
<keyword evidence="7 12" id="KW-0863">Zinc-finger</keyword>
<protein>
    <recommendedName>
        <fullName evidence="12 13">DNA primase</fullName>
        <ecNumber evidence="12">2.7.7.101</ecNumber>
    </recommendedName>
</protein>
<dbReference type="Gene3D" id="3.90.980.10">
    <property type="entry name" value="DNA primase, catalytic core, N-terminal domain"/>
    <property type="match status" value="1"/>
</dbReference>
<dbReference type="GO" id="GO:0003899">
    <property type="term" value="F:DNA-directed RNA polymerase activity"/>
    <property type="evidence" value="ECO:0007669"/>
    <property type="project" value="UniProtKB-UniRule"/>
</dbReference>
<dbReference type="Pfam" id="PF08275">
    <property type="entry name" value="DNAG_N"/>
    <property type="match status" value="1"/>
</dbReference>
<evidence type="ECO:0000256" key="6">
    <source>
        <dbReference type="ARBA" id="ARBA00022723"/>
    </source>
</evidence>
<evidence type="ECO:0000256" key="14">
    <source>
        <dbReference type="PIRSR" id="PIRSR002811-1"/>
    </source>
</evidence>
<dbReference type="RefSeq" id="WP_013712202.1">
    <property type="nucleotide sequence ID" value="NC_015408.1"/>
</dbReference>
<dbReference type="GO" id="GO:1990077">
    <property type="term" value="C:primosome complex"/>
    <property type="evidence" value="ECO:0007669"/>
    <property type="project" value="UniProtKB-KW"/>
</dbReference>
<dbReference type="NCBIfam" id="TIGR01391">
    <property type="entry name" value="dnaG"/>
    <property type="match status" value="1"/>
</dbReference>
<organism evidence="16 17">
    <name type="scientific">Chlamydia pecorum (strain ATCC VR-628 / DSM 29919 / E58)</name>
    <name type="common">Chlamydophila pecorum</name>
    <dbReference type="NCBI Taxonomy" id="331635"/>
    <lineage>
        <taxon>Bacteria</taxon>
        <taxon>Pseudomonadati</taxon>
        <taxon>Chlamydiota</taxon>
        <taxon>Chlamydiia</taxon>
        <taxon>Chlamydiales</taxon>
        <taxon>Chlamydiaceae</taxon>
        <taxon>Chlamydia/Chlamydophila group</taxon>
        <taxon>Chlamydia</taxon>
    </lineage>
</organism>
<evidence type="ECO:0000256" key="4">
    <source>
        <dbReference type="ARBA" id="ARBA00022695"/>
    </source>
</evidence>
<keyword evidence="1 12" id="KW-0240">DNA-directed RNA polymerase</keyword>
<dbReference type="InterPro" id="IPR013264">
    <property type="entry name" value="DNAG_N"/>
</dbReference>
<keyword evidence="17" id="KW-1185">Reference proteome</keyword>
<evidence type="ECO:0000256" key="5">
    <source>
        <dbReference type="ARBA" id="ARBA00022705"/>
    </source>
</evidence>
<evidence type="ECO:0000313" key="17">
    <source>
        <dbReference type="Proteomes" id="UP000008305"/>
    </source>
</evidence>
<dbReference type="GO" id="GO:0000428">
    <property type="term" value="C:DNA-directed RNA polymerase complex"/>
    <property type="evidence" value="ECO:0007669"/>
    <property type="project" value="UniProtKB-KW"/>
</dbReference>
<keyword evidence="2 12" id="KW-0639">Primosome</keyword>
<evidence type="ECO:0000259" key="15">
    <source>
        <dbReference type="PROSITE" id="PS50880"/>
    </source>
</evidence>
<accession>A0AA34WHJ9</accession>
<dbReference type="SMART" id="SM00400">
    <property type="entry name" value="ZnF_CHCC"/>
    <property type="match status" value="1"/>
</dbReference>
<dbReference type="HAMAP" id="MF_00974">
    <property type="entry name" value="DNA_primase_DnaG"/>
    <property type="match status" value="1"/>
</dbReference>
<dbReference type="AlphaFoldDB" id="A0AA34WHJ9"/>
<dbReference type="Proteomes" id="UP000008305">
    <property type="component" value="Chromosome"/>
</dbReference>
<dbReference type="InterPro" id="IPR030846">
    <property type="entry name" value="DnaG_bac"/>
</dbReference>
<reference evidence="16 17" key="1">
    <citation type="journal article" date="2011" name="J. Bacteriol.">
        <title>Genome sequence of the obligate intracellular animal pathogen Chlamydia pecorum E58.</title>
        <authorList>
            <person name="Mojica S."/>
            <person name="Huot Creasy H."/>
            <person name="Daugherty S."/>
            <person name="Read T.D."/>
            <person name="Kim T."/>
            <person name="Kaltenboeck B."/>
            <person name="Bavoil P."/>
            <person name="Myers G.S."/>
        </authorList>
    </citation>
    <scope>NUCLEOTIDE SEQUENCE [LARGE SCALE GENOMIC DNA]</scope>
    <source>
        <strain evidence="16 17">E58</strain>
    </source>
</reference>
<comment type="function">
    <text evidence="12 13">RNA polymerase that catalyzes the synthesis of short RNA molecules used as primers for DNA polymerase during DNA replication.</text>
</comment>
<evidence type="ECO:0000313" key="16">
    <source>
        <dbReference type="EMBL" id="AEB41123.1"/>
    </source>
</evidence>
<dbReference type="PANTHER" id="PTHR30313:SF2">
    <property type="entry name" value="DNA PRIMASE"/>
    <property type="match status" value="1"/>
</dbReference>
<evidence type="ECO:0000256" key="10">
    <source>
        <dbReference type="ARBA" id="ARBA00023125"/>
    </source>
</evidence>
<keyword evidence="9" id="KW-0460">Magnesium</keyword>
<comment type="subunit">
    <text evidence="12">Monomer. Interacts with DnaB.</text>
</comment>
<dbReference type="InterPro" id="IPR036977">
    <property type="entry name" value="DNA_primase_Znf_CHC2"/>
</dbReference>
<comment type="catalytic activity">
    <reaction evidence="12">
        <text>ssDNA + n NTP = ssDNA/pppN(pN)n-1 hybrid + (n-1) diphosphate.</text>
        <dbReference type="EC" id="2.7.7.101"/>
    </reaction>
</comment>
<dbReference type="EMBL" id="CP002608">
    <property type="protein sequence ID" value="AEB41123.1"/>
    <property type="molecule type" value="Genomic_DNA"/>
</dbReference>
<feature type="domain" description="Toprim" evidence="15">
    <location>
        <begin position="253"/>
        <end position="335"/>
    </location>
</feature>
<name>A0AA34WHJ9_CHLPE</name>
<dbReference type="PANTHER" id="PTHR30313">
    <property type="entry name" value="DNA PRIMASE"/>
    <property type="match status" value="1"/>
</dbReference>
<dbReference type="InterPro" id="IPR050219">
    <property type="entry name" value="DnaG_primase"/>
</dbReference>
<dbReference type="GO" id="GO:0003677">
    <property type="term" value="F:DNA binding"/>
    <property type="evidence" value="ECO:0007669"/>
    <property type="project" value="UniProtKB-KW"/>
</dbReference>
<evidence type="ECO:0000256" key="13">
    <source>
        <dbReference type="PIRNR" id="PIRNR002811"/>
    </source>
</evidence>
<dbReference type="SUPFAM" id="SSF56731">
    <property type="entry name" value="DNA primase core"/>
    <property type="match status" value="1"/>
</dbReference>
<comment type="cofactor">
    <cofactor evidence="12 13 14">
        <name>Zn(2+)</name>
        <dbReference type="ChEBI" id="CHEBI:29105"/>
    </cofactor>
    <text evidence="12 13 14">Binds 1 zinc ion per monomer.</text>
</comment>
<evidence type="ECO:0000256" key="12">
    <source>
        <dbReference type="HAMAP-Rule" id="MF_00974"/>
    </source>
</evidence>
<evidence type="ECO:0000256" key="8">
    <source>
        <dbReference type="ARBA" id="ARBA00022833"/>
    </source>
</evidence>
<dbReference type="Gene3D" id="3.40.1360.10">
    <property type="match status" value="1"/>
</dbReference>
<dbReference type="Pfam" id="PF01807">
    <property type="entry name" value="Zn_ribbon_DnaG"/>
    <property type="match status" value="1"/>
</dbReference>
<dbReference type="SUPFAM" id="SSF57783">
    <property type="entry name" value="Zinc beta-ribbon"/>
    <property type="match status" value="1"/>
</dbReference>
<dbReference type="FunFam" id="3.90.580.10:FF:000001">
    <property type="entry name" value="DNA primase"/>
    <property type="match status" value="1"/>
</dbReference>
<dbReference type="Pfam" id="PF13155">
    <property type="entry name" value="Toprim_2"/>
    <property type="match status" value="1"/>
</dbReference>
<comment type="similarity">
    <text evidence="12 13">Belongs to the DnaG primase family.</text>
</comment>
<dbReference type="KEGG" id="cpm:G5S_0094"/>
<dbReference type="Gene3D" id="3.90.580.10">
    <property type="entry name" value="Zinc finger, CHC2-type domain"/>
    <property type="match status" value="1"/>
</dbReference>
<proteinExistence type="inferred from homology"/>
<dbReference type="InterPro" id="IPR006295">
    <property type="entry name" value="DNA_primase_DnaG"/>
</dbReference>
<feature type="zinc finger region" description="CHC2-type" evidence="12 14">
    <location>
        <begin position="37"/>
        <end position="61"/>
    </location>
</feature>
<keyword evidence="10 12" id="KW-0238">DNA-binding</keyword>